<dbReference type="Proteomes" id="UP000095284">
    <property type="component" value="Unplaced"/>
</dbReference>
<feature type="region of interest" description="Disordered" evidence="1">
    <location>
        <begin position="126"/>
        <end position="145"/>
    </location>
</feature>
<proteinExistence type="predicted"/>
<gene>
    <name evidence="4" type="ORF">BXYJ_LOCUS13011</name>
</gene>
<accession>A0A1I7SA04</accession>
<reference evidence="7" key="1">
    <citation type="submission" date="2016-11" db="UniProtKB">
        <authorList>
            <consortium name="WormBaseParasite"/>
        </authorList>
    </citation>
    <scope>IDENTIFICATION</scope>
</reference>
<evidence type="ECO:0000256" key="1">
    <source>
        <dbReference type="SAM" id="MobiDB-lite"/>
    </source>
</evidence>
<evidence type="ECO:0000256" key="2">
    <source>
        <dbReference type="SAM" id="SignalP"/>
    </source>
</evidence>
<feature type="chain" id="PRO_5035399806" evidence="2">
    <location>
        <begin position="21"/>
        <end position="286"/>
    </location>
</feature>
<evidence type="ECO:0000313" key="5">
    <source>
        <dbReference type="Proteomes" id="UP000095284"/>
    </source>
</evidence>
<feature type="signal peptide" evidence="2">
    <location>
        <begin position="1"/>
        <end position="20"/>
    </location>
</feature>
<dbReference type="Proteomes" id="UP000659654">
    <property type="component" value="Unassembled WGS sequence"/>
</dbReference>
<sequence length="286" mass="31337">MIVPFNFVVVVAACVALAQATFFLNSCGGCQGPPPQRQCPQPAPCGRPPSLPQQACPPCDCSAIAASFGPINQIPTLVSNNYRGTNPGYVRGIPAPLPPPPLTNTYLVAQPSNSVIESYTLPPRHLTTTSHHHGHHHNRATSTSKSVDDVYDEVIPSDNSLSDISFDSKRLAPHDVFVRRNRFLRQLRNRALRQFSANSKADSIPQLDERSFVPSVCNNEKLAKVMVKAMVNDITASKRLVRKATEMAFNGQKFDVLCANGDFSYSVYAKQYCEATRGNITCFAFI</sequence>
<keyword evidence="2" id="KW-0732">Signal</keyword>
<feature type="domain" description="Ground-like" evidence="3">
    <location>
        <begin position="216"/>
        <end position="285"/>
    </location>
</feature>
<reference evidence="4" key="2">
    <citation type="submission" date="2020-09" db="EMBL/GenBank/DDBJ databases">
        <authorList>
            <person name="Kikuchi T."/>
        </authorList>
    </citation>
    <scope>NUCLEOTIDE SEQUENCE</scope>
    <source>
        <strain evidence="4">Ka4C1</strain>
    </source>
</reference>
<organism evidence="5 7">
    <name type="scientific">Bursaphelenchus xylophilus</name>
    <name type="common">Pinewood nematode worm</name>
    <name type="synonym">Aphelenchoides xylophilus</name>
    <dbReference type="NCBI Taxonomy" id="6326"/>
    <lineage>
        <taxon>Eukaryota</taxon>
        <taxon>Metazoa</taxon>
        <taxon>Ecdysozoa</taxon>
        <taxon>Nematoda</taxon>
        <taxon>Chromadorea</taxon>
        <taxon>Rhabditida</taxon>
        <taxon>Tylenchina</taxon>
        <taxon>Tylenchomorpha</taxon>
        <taxon>Aphelenchoidea</taxon>
        <taxon>Aphelenchoididae</taxon>
        <taxon>Bursaphelenchus</taxon>
    </lineage>
</organism>
<keyword evidence="6" id="KW-1185">Reference proteome</keyword>
<evidence type="ECO:0000313" key="7">
    <source>
        <dbReference type="WBParaSite" id="BXY_0985100.1"/>
    </source>
</evidence>
<dbReference type="EMBL" id="CAJFDI010000005">
    <property type="protein sequence ID" value="CAD5232920.1"/>
    <property type="molecule type" value="Genomic_DNA"/>
</dbReference>
<dbReference type="AlphaFoldDB" id="A0A1I7SA04"/>
<evidence type="ECO:0000313" key="6">
    <source>
        <dbReference type="Proteomes" id="UP000659654"/>
    </source>
</evidence>
<dbReference type="OrthoDB" id="5835604at2759"/>
<dbReference type="Pfam" id="PF04155">
    <property type="entry name" value="Ground-like"/>
    <property type="match status" value="1"/>
</dbReference>
<dbReference type="Proteomes" id="UP000582659">
    <property type="component" value="Unassembled WGS sequence"/>
</dbReference>
<evidence type="ECO:0000259" key="3">
    <source>
        <dbReference type="Pfam" id="PF04155"/>
    </source>
</evidence>
<dbReference type="EMBL" id="CAJFCV020000005">
    <property type="protein sequence ID" value="CAG9126089.1"/>
    <property type="molecule type" value="Genomic_DNA"/>
</dbReference>
<name>A0A1I7SA04_BURXY</name>
<protein>
    <submittedName>
        <fullName evidence="4">(pine wood nematode) hypothetical protein</fullName>
    </submittedName>
    <submittedName>
        <fullName evidence="7">Ground-like domain-containing protein</fullName>
    </submittedName>
</protein>
<feature type="compositionally biased region" description="Basic residues" evidence="1">
    <location>
        <begin position="130"/>
        <end position="139"/>
    </location>
</feature>
<evidence type="ECO:0000313" key="4">
    <source>
        <dbReference type="EMBL" id="CAD5232920.1"/>
    </source>
</evidence>
<dbReference type="InterPro" id="IPR007284">
    <property type="entry name" value="Ground-like_dom"/>
</dbReference>
<dbReference type="WBParaSite" id="BXY_0985100.1">
    <property type="protein sequence ID" value="BXY_0985100.1"/>
    <property type="gene ID" value="BXY_0985100"/>
</dbReference>